<keyword evidence="6" id="KW-1185">Reference proteome</keyword>
<dbReference type="PROSITE" id="PS51257">
    <property type="entry name" value="PROKAR_LIPOPROTEIN"/>
    <property type="match status" value="1"/>
</dbReference>
<feature type="signal peptide" evidence="3">
    <location>
        <begin position="1"/>
        <end position="25"/>
    </location>
</feature>
<dbReference type="Pfam" id="PF00160">
    <property type="entry name" value="Pro_isomerase"/>
    <property type="match status" value="1"/>
</dbReference>
<name>H5TEP3_9ALTE</name>
<dbReference type="STRING" id="56804.BAE46_04330"/>
<dbReference type="SUPFAM" id="SSF50891">
    <property type="entry name" value="Cyclophilin-like"/>
    <property type="match status" value="1"/>
</dbReference>
<dbReference type="InterPro" id="IPR044665">
    <property type="entry name" value="E_coli_cyclophilin_A-like"/>
</dbReference>
<protein>
    <recommendedName>
        <fullName evidence="3">Peptidyl-prolyl cis-trans isomerase</fullName>
        <shortName evidence="3">PPIase</shortName>
        <ecNumber evidence="3">5.2.1.8</ecNumber>
    </recommendedName>
</protein>
<organism evidence="5 6">
    <name type="scientific">Glaciecola punicea ACAM 611</name>
    <dbReference type="NCBI Taxonomy" id="1121923"/>
    <lineage>
        <taxon>Bacteria</taxon>
        <taxon>Pseudomonadati</taxon>
        <taxon>Pseudomonadota</taxon>
        <taxon>Gammaproteobacteria</taxon>
        <taxon>Alteromonadales</taxon>
        <taxon>Alteromonadaceae</taxon>
        <taxon>Glaciecola</taxon>
    </lineage>
</organism>
<proteinExistence type="inferred from homology"/>
<evidence type="ECO:0000313" key="6">
    <source>
        <dbReference type="Proteomes" id="UP000053586"/>
    </source>
</evidence>
<dbReference type="InterPro" id="IPR029000">
    <property type="entry name" value="Cyclophilin-like_dom_sf"/>
</dbReference>
<gene>
    <name evidence="5" type="primary">rotA</name>
    <name evidence="5" type="ORF">GPUN_2656</name>
</gene>
<dbReference type="AlphaFoldDB" id="H5TEP3"/>
<evidence type="ECO:0000256" key="1">
    <source>
        <dbReference type="ARBA" id="ARBA00023110"/>
    </source>
</evidence>
<sequence>MKNSSLFSSIFFSLACLLTSSYANATVVEIRTNLGNFEVNLYDNEAPETVANFLSYVRAGAYANNTVHRSVDDFIVQMGGFQYASSFPPAPIAVGLPVINEPVLSNVRGTLSMAKLGGNANSATSQFFVNLSNNSGRPSNLDTQNGGFTVFGQVLDNGMQVVDQIASLQTFNFGGPFSELPLSGYSSTDVSNSILPDEDNLVIIEDIVIKDGTVLSKPGLNPARNTLLSPSLQQPDNSRSGGGSLGMLSILGLAFLASRRRMLSIKD</sequence>
<evidence type="ECO:0000256" key="2">
    <source>
        <dbReference type="ARBA" id="ARBA00023235"/>
    </source>
</evidence>
<dbReference type="PANTHER" id="PTHR43246">
    <property type="entry name" value="PEPTIDYL-PROLYL CIS-TRANS ISOMERASE CYP38, CHLOROPLASTIC"/>
    <property type="match status" value="1"/>
</dbReference>
<dbReference type="Proteomes" id="UP000053586">
    <property type="component" value="Unassembled WGS sequence"/>
</dbReference>
<dbReference type="GO" id="GO:0003755">
    <property type="term" value="F:peptidyl-prolyl cis-trans isomerase activity"/>
    <property type="evidence" value="ECO:0007669"/>
    <property type="project" value="UniProtKB-UniRule"/>
</dbReference>
<dbReference type="EC" id="5.2.1.8" evidence="3"/>
<keyword evidence="1 3" id="KW-0697">Rotamase</keyword>
<dbReference type="PRINTS" id="PR00153">
    <property type="entry name" value="CSAPPISMRASE"/>
</dbReference>
<dbReference type="PROSITE" id="PS50072">
    <property type="entry name" value="CSA_PPIASE_2"/>
    <property type="match status" value="1"/>
</dbReference>
<dbReference type="eggNOG" id="COG0652">
    <property type="taxonomic scope" value="Bacteria"/>
</dbReference>
<evidence type="ECO:0000256" key="3">
    <source>
        <dbReference type="RuleBase" id="RU363019"/>
    </source>
</evidence>
<feature type="domain" description="PPIase cyclophilin-type" evidence="4">
    <location>
        <begin position="32"/>
        <end position="187"/>
    </location>
</feature>
<comment type="catalytic activity">
    <reaction evidence="3">
        <text>[protein]-peptidylproline (omega=180) = [protein]-peptidylproline (omega=0)</text>
        <dbReference type="Rhea" id="RHEA:16237"/>
        <dbReference type="Rhea" id="RHEA-COMP:10747"/>
        <dbReference type="Rhea" id="RHEA-COMP:10748"/>
        <dbReference type="ChEBI" id="CHEBI:83833"/>
        <dbReference type="ChEBI" id="CHEBI:83834"/>
        <dbReference type="EC" id="5.2.1.8"/>
    </reaction>
</comment>
<accession>H5TEP3</accession>
<keyword evidence="2 3" id="KW-0413">Isomerase</keyword>
<dbReference type="RefSeq" id="WP_006007277.1">
    <property type="nucleotide sequence ID" value="NZ_BAET01000031.1"/>
</dbReference>
<comment type="similarity">
    <text evidence="3">Belongs to the cyclophilin-type PPIase family.</text>
</comment>
<reference evidence="5 6" key="1">
    <citation type="journal article" date="2012" name="J. Bacteriol.">
        <title>Genome sequence of proteorhodopsin-containing sea ice bacterium Glaciecola punicea ACAM 611T.</title>
        <authorList>
            <person name="Qin Q.-L."/>
            <person name="Xie B.-B."/>
            <person name="Shu Y.-L."/>
            <person name="Rong J.-C."/>
            <person name="Zhao D.-L."/>
            <person name="Zhang X.-Y."/>
            <person name="Chen X.-L."/>
            <person name="Zhou B.-C."/>
            <person name="Zhanga Y.-Z."/>
        </authorList>
    </citation>
    <scope>NUCLEOTIDE SEQUENCE [LARGE SCALE GENOMIC DNA]</scope>
    <source>
        <strain evidence="5 6">ACAM 611</strain>
    </source>
</reference>
<reference evidence="5 6" key="2">
    <citation type="journal article" date="2017" name="Antonie Van Leeuwenhoek">
        <title>Rhizobium rhizosphaerae sp. nov., a novel species isolated from rice rhizosphere.</title>
        <authorList>
            <person name="Zhao J.J."/>
            <person name="Zhang J."/>
            <person name="Zhang R.J."/>
            <person name="Zhang C.W."/>
            <person name="Yin H.Q."/>
            <person name="Zhang X.X."/>
        </authorList>
    </citation>
    <scope>NUCLEOTIDE SEQUENCE [LARGE SCALE GENOMIC DNA]</scope>
    <source>
        <strain evidence="5 6">ACAM 611</strain>
    </source>
</reference>
<comment type="caution">
    <text evidence="5">The sequence shown here is derived from an EMBL/GenBank/DDBJ whole genome shotgun (WGS) entry which is preliminary data.</text>
</comment>
<dbReference type="InterPro" id="IPR002130">
    <property type="entry name" value="Cyclophilin-type_PPIase_dom"/>
</dbReference>
<dbReference type="EMBL" id="BAET01000031">
    <property type="protein sequence ID" value="GAB56770.1"/>
    <property type="molecule type" value="Genomic_DNA"/>
</dbReference>
<comment type="function">
    <text evidence="3">PPIases accelerate the folding of proteins. It catalyzes the cis-trans isomerization of proline imidic peptide bonds in oligopeptides.</text>
</comment>
<dbReference type="Gene3D" id="2.40.100.10">
    <property type="entry name" value="Cyclophilin-like"/>
    <property type="match status" value="1"/>
</dbReference>
<evidence type="ECO:0000259" key="4">
    <source>
        <dbReference type="PROSITE" id="PS50072"/>
    </source>
</evidence>
<keyword evidence="3" id="KW-0732">Signal</keyword>
<feature type="chain" id="PRO_5006525549" description="Peptidyl-prolyl cis-trans isomerase" evidence="3">
    <location>
        <begin position="26"/>
        <end position="267"/>
    </location>
</feature>
<evidence type="ECO:0000313" key="5">
    <source>
        <dbReference type="EMBL" id="GAB56770.1"/>
    </source>
</evidence>